<organism evidence="1 2">
    <name type="scientific">Discina gigas</name>
    <dbReference type="NCBI Taxonomy" id="1032678"/>
    <lineage>
        <taxon>Eukaryota</taxon>
        <taxon>Fungi</taxon>
        <taxon>Dikarya</taxon>
        <taxon>Ascomycota</taxon>
        <taxon>Pezizomycotina</taxon>
        <taxon>Pezizomycetes</taxon>
        <taxon>Pezizales</taxon>
        <taxon>Discinaceae</taxon>
        <taxon>Discina</taxon>
    </lineage>
</organism>
<proteinExistence type="predicted"/>
<gene>
    <name evidence="1" type="ORF">Q9L58_005245</name>
</gene>
<reference evidence="1 2" key="1">
    <citation type="submission" date="2024-02" db="EMBL/GenBank/DDBJ databases">
        <title>Discinaceae phylogenomics.</title>
        <authorList>
            <person name="Dirks A.C."/>
            <person name="James T.Y."/>
        </authorList>
    </citation>
    <scope>NUCLEOTIDE SEQUENCE [LARGE SCALE GENOMIC DNA]</scope>
    <source>
        <strain evidence="1 2">ACD0624</strain>
    </source>
</reference>
<accession>A0ABR3GIP7</accession>
<name>A0ABR3GIP7_9PEZI</name>
<dbReference type="EMBL" id="JBBBZM010000062">
    <property type="protein sequence ID" value="KAL0635811.1"/>
    <property type="molecule type" value="Genomic_DNA"/>
</dbReference>
<protein>
    <submittedName>
        <fullName evidence="1">Uncharacterized protein</fullName>
    </submittedName>
</protein>
<dbReference type="Proteomes" id="UP001447188">
    <property type="component" value="Unassembled WGS sequence"/>
</dbReference>
<evidence type="ECO:0000313" key="1">
    <source>
        <dbReference type="EMBL" id="KAL0635811.1"/>
    </source>
</evidence>
<keyword evidence="2" id="KW-1185">Reference proteome</keyword>
<sequence>MSDNTVVDNKSTDVTTTKPGIDNEEYVYVTVENLGQVVTGPPPFSDNSIRGKPTSLDQTPHFCAMDELCTGYCNLGAYVPGLNDRSNQQAEIDKLLLNISLKFP</sequence>
<evidence type="ECO:0000313" key="2">
    <source>
        <dbReference type="Proteomes" id="UP001447188"/>
    </source>
</evidence>
<comment type="caution">
    <text evidence="1">The sequence shown here is derived from an EMBL/GenBank/DDBJ whole genome shotgun (WGS) entry which is preliminary data.</text>
</comment>